<keyword evidence="3" id="KW-1185">Reference proteome</keyword>
<dbReference type="OMA" id="CHAAQLN"/>
<dbReference type="EMBL" id="CM008971">
    <property type="protein sequence ID" value="PNW77749.1"/>
    <property type="molecule type" value="Genomic_DNA"/>
</dbReference>
<feature type="compositionally biased region" description="Low complexity" evidence="1">
    <location>
        <begin position="103"/>
        <end position="115"/>
    </location>
</feature>
<dbReference type="AlphaFoldDB" id="A0A2K3DB38"/>
<dbReference type="OrthoDB" id="529273at2759"/>
<dbReference type="GeneID" id="5724056"/>
<sequence>MPANDDADLHQGLSSKLARVFNLTADIIGAHAGTHSSASATPKSELREALGMLLDVPEAHYRGLLRRMHELHDPVVAALLQERLLLQPSAASGTAVGTRRRLSAAAAPSTPYPSTGNRNADAGPSQPQATGSMEPGPFHVDSTRRLAGWWDRDSDAGSESAPEPEPVYSQPTPLPGRLSDTPSPADLAGWCAEISERLASLSPNMSYPVVRRLVAAVVVRAWLDRGARALTATEEEEVRKLFVQLYEIHRRGAVHKGMMDYMHVSKSGGTSWCHAAQLNGCTTQRFDKYHVCGVKAFEDKVRWVDGAAHQRLTGHPPTRWSLHGTPRNASSPGCAARAAMMRANGWTYYSNEYTLTGGAAAMADVELCSRQFVTAILFRNPVARLASHLRFLLLHYSRFMKEQGEAQGAAFYKTYANANASFWHAVAPAITDNYFARTLLGEAVWHAAVGSLSAAAHLPAGRLVLLGTDLVVPLEVQPAVSSALLRWGAGWPASFTDVHDKNIAQLQAHFAFDPRPYLPVAPEMAHLAADQHIDVALYQLAGLLGQLDYLVYSEAAAAGVVPWEGIPDQPPAEDGPGAGDAVECGLLRGPSGRWGGSLPRHRSRRLPVLRRRSPPPSPVGGSVSSQGARRRL</sequence>
<dbReference type="PaxDb" id="3055-EDP07997"/>
<name>A0A2K3DB38_CHLRE</name>
<dbReference type="KEGG" id="cre:CHLRE_10g450050v5"/>
<evidence type="ECO:0000313" key="2">
    <source>
        <dbReference type="EMBL" id="PNW77749.1"/>
    </source>
</evidence>
<dbReference type="InParanoid" id="A0A2K3DB38"/>
<reference evidence="2 3" key="1">
    <citation type="journal article" date="2007" name="Science">
        <title>The Chlamydomonas genome reveals the evolution of key animal and plant functions.</title>
        <authorList>
            <person name="Merchant S.S."/>
            <person name="Prochnik S.E."/>
            <person name="Vallon O."/>
            <person name="Harris E.H."/>
            <person name="Karpowicz S.J."/>
            <person name="Witman G.B."/>
            <person name="Terry A."/>
            <person name="Salamov A."/>
            <person name="Fritz-Laylin L.K."/>
            <person name="Marechal-Drouard L."/>
            <person name="Marshall W.F."/>
            <person name="Qu L.H."/>
            <person name="Nelson D.R."/>
            <person name="Sanderfoot A.A."/>
            <person name="Spalding M.H."/>
            <person name="Kapitonov V.V."/>
            <person name="Ren Q."/>
            <person name="Ferris P."/>
            <person name="Lindquist E."/>
            <person name="Shapiro H."/>
            <person name="Lucas S.M."/>
            <person name="Grimwood J."/>
            <person name="Schmutz J."/>
            <person name="Cardol P."/>
            <person name="Cerutti H."/>
            <person name="Chanfreau G."/>
            <person name="Chen C.L."/>
            <person name="Cognat V."/>
            <person name="Croft M.T."/>
            <person name="Dent R."/>
            <person name="Dutcher S."/>
            <person name="Fernandez E."/>
            <person name="Fukuzawa H."/>
            <person name="Gonzalez-Ballester D."/>
            <person name="Gonzalez-Halphen D."/>
            <person name="Hallmann A."/>
            <person name="Hanikenne M."/>
            <person name="Hippler M."/>
            <person name="Inwood W."/>
            <person name="Jabbari K."/>
            <person name="Kalanon M."/>
            <person name="Kuras R."/>
            <person name="Lefebvre P.A."/>
            <person name="Lemaire S.D."/>
            <person name="Lobanov A.V."/>
            <person name="Lohr M."/>
            <person name="Manuell A."/>
            <person name="Meier I."/>
            <person name="Mets L."/>
            <person name="Mittag M."/>
            <person name="Mittelmeier T."/>
            <person name="Moroney J.V."/>
            <person name="Moseley J."/>
            <person name="Napoli C."/>
            <person name="Nedelcu A.M."/>
            <person name="Niyogi K."/>
            <person name="Novoselov S.V."/>
            <person name="Paulsen I.T."/>
            <person name="Pazour G."/>
            <person name="Purton S."/>
            <person name="Ral J.P."/>
            <person name="Riano-Pachon D.M."/>
            <person name="Riekhof W."/>
            <person name="Rymarquis L."/>
            <person name="Schroda M."/>
            <person name="Stern D."/>
            <person name="Umen J."/>
            <person name="Willows R."/>
            <person name="Wilson N."/>
            <person name="Zimmer S.L."/>
            <person name="Allmer J."/>
            <person name="Balk J."/>
            <person name="Bisova K."/>
            <person name="Chen C.J."/>
            <person name="Elias M."/>
            <person name="Gendler K."/>
            <person name="Hauser C."/>
            <person name="Lamb M.R."/>
            <person name="Ledford H."/>
            <person name="Long J.C."/>
            <person name="Minagawa J."/>
            <person name="Page M.D."/>
            <person name="Pan J."/>
            <person name="Pootakham W."/>
            <person name="Roje S."/>
            <person name="Rose A."/>
            <person name="Stahlberg E."/>
            <person name="Terauchi A.M."/>
            <person name="Yang P."/>
            <person name="Ball S."/>
            <person name="Bowler C."/>
            <person name="Dieckmann C.L."/>
            <person name="Gladyshev V.N."/>
            <person name="Green P."/>
            <person name="Jorgensen R."/>
            <person name="Mayfield S."/>
            <person name="Mueller-Roeber B."/>
            <person name="Rajamani S."/>
            <person name="Sayre R.T."/>
            <person name="Brokstein P."/>
            <person name="Dubchak I."/>
            <person name="Goodstein D."/>
            <person name="Hornick L."/>
            <person name="Huang Y.W."/>
            <person name="Jhaveri J."/>
            <person name="Luo Y."/>
            <person name="Martinez D."/>
            <person name="Ngau W.C."/>
            <person name="Otillar B."/>
            <person name="Poliakov A."/>
            <person name="Porter A."/>
            <person name="Szajkowski L."/>
            <person name="Werner G."/>
            <person name="Zhou K."/>
            <person name="Grigoriev I.V."/>
            <person name="Rokhsar D.S."/>
            <person name="Grossman A.R."/>
        </authorList>
    </citation>
    <scope>NUCLEOTIDE SEQUENCE [LARGE SCALE GENOMIC DNA]</scope>
    <source>
        <strain evidence="3">CC-503</strain>
    </source>
</reference>
<protein>
    <submittedName>
        <fullName evidence="2">Uncharacterized protein</fullName>
    </submittedName>
</protein>
<dbReference type="ExpressionAtlas" id="A0A2K3DB38">
    <property type="expression patterns" value="baseline"/>
</dbReference>
<evidence type="ECO:0000313" key="3">
    <source>
        <dbReference type="Proteomes" id="UP000006906"/>
    </source>
</evidence>
<gene>
    <name evidence="2" type="ORF">CHLRE_10g450050v5</name>
</gene>
<proteinExistence type="predicted"/>
<dbReference type="RefSeq" id="XP_042920348.1">
    <property type="nucleotide sequence ID" value="XM_043066951.1"/>
</dbReference>
<feature type="compositionally biased region" description="Basic residues" evidence="1">
    <location>
        <begin position="599"/>
        <end position="613"/>
    </location>
</feature>
<organism evidence="2 3">
    <name type="scientific">Chlamydomonas reinhardtii</name>
    <name type="common">Chlamydomonas smithii</name>
    <dbReference type="NCBI Taxonomy" id="3055"/>
    <lineage>
        <taxon>Eukaryota</taxon>
        <taxon>Viridiplantae</taxon>
        <taxon>Chlorophyta</taxon>
        <taxon>core chlorophytes</taxon>
        <taxon>Chlorophyceae</taxon>
        <taxon>CS clade</taxon>
        <taxon>Chlamydomonadales</taxon>
        <taxon>Chlamydomonadaceae</taxon>
        <taxon>Chlamydomonas</taxon>
    </lineage>
</organism>
<feature type="region of interest" description="Disordered" evidence="1">
    <location>
        <begin position="90"/>
        <end position="138"/>
    </location>
</feature>
<feature type="region of interest" description="Disordered" evidence="1">
    <location>
        <begin position="152"/>
        <end position="182"/>
    </location>
</feature>
<evidence type="ECO:0000256" key="1">
    <source>
        <dbReference type="SAM" id="MobiDB-lite"/>
    </source>
</evidence>
<feature type="region of interest" description="Disordered" evidence="1">
    <location>
        <begin position="566"/>
        <end position="632"/>
    </location>
</feature>
<dbReference type="Gramene" id="PNW77749">
    <property type="protein sequence ID" value="PNW77749"/>
    <property type="gene ID" value="CHLRE_10g450050v5"/>
</dbReference>
<accession>A0A2K3DB38</accession>
<dbReference type="Proteomes" id="UP000006906">
    <property type="component" value="Chromosome 10"/>
</dbReference>